<feature type="region of interest" description="Disordered" evidence="1">
    <location>
        <begin position="48"/>
        <end position="109"/>
    </location>
</feature>
<name>A0A2V1DYV5_9PLEO</name>
<evidence type="ECO:0000313" key="3">
    <source>
        <dbReference type="Proteomes" id="UP000244855"/>
    </source>
</evidence>
<gene>
    <name evidence="2" type="ORF">DM02DRAFT_520599</name>
</gene>
<dbReference type="STRING" id="97972.A0A2V1DYV5"/>
<sequence>MRGVQSAVFHYISCAPCHGYSDRKQKRKHAKEARIARLKMQQERPELYHHPEPTGTNPYWQEEITMGPGPPPRRARRTNTCSTRAITTAGTQSSAMSQGSNSMDTGRYPDLRLSDDTLDVDDDDDNWNRKRYQREDEDLWGAEPVVPVETALSGSSVGVAGLTRPSVSRADSYYTARAPPVNDLHPPIVSLPSPRPTDNRWMLQPPPKASVMSGKERATIRSRSGSGASSRVELSLQRQVSIRQLKNKQKRGESPMSMSRGSSYSNLIPSQRHDRPKTPQPRPISAASSNKKRRDTAMTRSDLAERSSGDSSDNLVQHAPSLSSRAGAGIEKVGAPPIRRQLSTVVSSGSGNPTSTSSSTLDPATEKEDIFPTQQFPHVQRPKYTSNLSPIASTDRTSLHVLQDLVSPNSLLNTRFVSAPLIEAQIKLPPSDMDEEENLDAEKWNGSGLQIGRVWGPGMLDGETRVPFDSSETSDASRDPNMRWSVDF</sequence>
<dbReference type="Proteomes" id="UP000244855">
    <property type="component" value="Unassembled WGS sequence"/>
</dbReference>
<protein>
    <submittedName>
        <fullName evidence="2">Uncharacterized protein</fullName>
    </submittedName>
</protein>
<evidence type="ECO:0000256" key="1">
    <source>
        <dbReference type="SAM" id="MobiDB-lite"/>
    </source>
</evidence>
<accession>A0A2V1DYV5</accession>
<feature type="compositionally biased region" description="Low complexity" evidence="1">
    <location>
        <begin position="254"/>
        <end position="265"/>
    </location>
</feature>
<dbReference type="EMBL" id="KZ805330">
    <property type="protein sequence ID" value="PVI03533.1"/>
    <property type="molecule type" value="Genomic_DNA"/>
</dbReference>
<feature type="compositionally biased region" description="Low complexity" evidence="1">
    <location>
        <begin position="221"/>
        <end position="231"/>
    </location>
</feature>
<feature type="region of interest" description="Disordered" evidence="1">
    <location>
        <begin position="462"/>
        <end position="488"/>
    </location>
</feature>
<reference evidence="2 3" key="1">
    <citation type="journal article" date="2018" name="Sci. Rep.">
        <title>Comparative genomics provides insights into the lifestyle and reveals functional heterogeneity of dark septate endophytic fungi.</title>
        <authorList>
            <person name="Knapp D.G."/>
            <person name="Nemeth J.B."/>
            <person name="Barry K."/>
            <person name="Hainaut M."/>
            <person name="Henrissat B."/>
            <person name="Johnson J."/>
            <person name="Kuo A."/>
            <person name="Lim J.H.P."/>
            <person name="Lipzen A."/>
            <person name="Nolan M."/>
            <person name="Ohm R.A."/>
            <person name="Tamas L."/>
            <person name="Grigoriev I.V."/>
            <person name="Spatafora J.W."/>
            <person name="Nagy L.G."/>
            <person name="Kovacs G.M."/>
        </authorList>
    </citation>
    <scope>NUCLEOTIDE SEQUENCE [LARGE SCALE GENOMIC DNA]</scope>
    <source>
        <strain evidence="2 3">DSE2036</strain>
    </source>
</reference>
<feature type="compositionally biased region" description="Low complexity" evidence="1">
    <location>
        <begin position="343"/>
        <end position="360"/>
    </location>
</feature>
<proteinExistence type="predicted"/>
<evidence type="ECO:0000313" key="2">
    <source>
        <dbReference type="EMBL" id="PVI03533.1"/>
    </source>
</evidence>
<organism evidence="2 3">
    <name type="scientific">Periconia macrospinosa</name>
    <dbReference type="NCBI Taxonomy" id="97972"/>
    <lineage>
        <taxon>Eukaryota</taxon>
        <taxon>Fungi</taxon>
        <taxon>Dikarya</taxon>
        <taxon>Ascomycota</taxon>
        <taxon>Pezizomycotina</taxon>
        <taxon>Dothideomycetes</taxon>
        <taxon>Pleosporomycetidae</taxon>
        <taxon>Pleosporales</taxon>
        <taxon>Massarineae</taxon>
        <taxon>Periconiaceae</taxon>
        <taxon>Periconia</taxon>
    </lineage>
</organism>
<feature type="region of interest" description="Disordered" evidence="1">
    <location>
        <begin position="181"/>
        <end position="365"/>
    </location>
</feature>
<feature type="compositionally biased region" description="Polar residues" evidence="1">
    <location>
        <begin position="78"/>
        <end position="104"/>
    </location>
</feature>
<dbReference type="OrthoDB" id="506431at2759"/>
<feature type="compositionally biased region" description="Polar residues" evidence="1">
    <location>
        <begin position="309"/>
        <end position="324"/>
    </location>
</feature>
<keyword evidence="3" id="KW-1185">Reference proteome</keyword>
<dbReference type="AlphaFoldDB" id="A0A2V1DYV5"/>